<gene>
    <name evidence="1" type="ORF">ACFQDP_16445</name>
</gene>
<reference evidence="2" key="1">
    <citation type="journal article" date="2019" name="Int. J. Syst. Evol. Microbiol.">
        <title>The Global Catalogue of Microorganisms (GCM) 10K type strain sequencing project: providing services to taxonomists for standard genome sequencing and annotation.</title>
        <authorList>
            <consortium name="The Broad Institute Genomics Platform"/>
            <consortium name="The Broad Institute Genome Sequencing Center for Infectious Disease"/>
            <person name="Wu L."/>
            <person name="Ma J."/>
        </authorList>
    </citation>
    <scope>NUCLEOTIDE SEQUENCE [LARGE SCALE GENOMIC DNA]</scope>
    <source>
        <strain evidence="2">CCUG 36916</strain>
    </source>
</reference>
<evidence type="ECO:0008006" key="3">
    <source>
        <dbReference type="Google" id="ProtNLM"/>
    </source>
</evidence>
<proteinExistence type="predicted"/>
<evidence type="ECO:0000313" key="2">
    <source>
        <dbReference type="Proteomes" id="UP001596237"/>
    </source>
</evidence>
<name>A0ABW1WRK9_9HYPH</name>
<organism evidence="1 2">
    <name type="scientific">Methylorubrum zatmanii</name>
    <dbReference type="NCBI Taxonomy" id="29429"/>
    <lineage>
        <taxon>Bacteria</taxon>
        <taxon>Pseudomonadati</taxon>
        <taxon>Pseudomonadota</taxon>
        <taxon>Alphaproteobacteria</taxon>
        <taxon>Hyphomicrobiales</taxon>
        <taxon>Methylobacteriaceae</taxon>
        <taxon>Methylorubrum</taxon>
    </lineage>
</organism>
<evidence type="ECO:0000313" key="1">
    <source>
        <dbReference type="EMBL" id="MFC6390909.1"/>
    </source>
</evidence>
<dbReference type="Proteomes" id="UP001596237">
    <property type="component" value="Unassembled WGS sequence"/>
</dbReference>
<comment type="caution">
    <text evidence="1">The sequence shown here is derived from an EMBL/GenBank/DDBJ whole genome shotgun (WGS) entry which is preliminary data.</text>
</comment>
<accession>A0ABW1WRK9</accession>
<protein>
    <recommendedName>
        <fullName evidence="3">Transposase</fullName>
    </recommendedName>
</protein>
<keyword evidence="2" id="KW-1185">Reference proteome</keyword>
<dbReference type="EMBL" id="JBHSTT010000054">
    <property type="protein sequence ID" value="MFC6390909.1"/>
    <property type="molecule type" value="Genomic_DNA"/>
</dbReference>
<sequence length="71" mass="8079">MTDDADRNAVAKLEAAKLHLASENESVVRRAMQQHEGLVDSWLHDWRLKLFPDDGRSSVEHLGKKKRASAR</sequence>
<dbReference type="RefSeq" id="WP_192284551.1">
    <property type="nucleotide sequence ID" value="NZ_JBHSTT010000054.1"/>
</dbReference>